<evidence type="ECO:0000256" key="1">
    <source>
        <dbReference type="SAM" id="Phobius"/>
    </source>
</evidence>
<proteinExistence type="predicted"/>
<keyword evidence="3" id="KW-1185">Reference proteome</keyword>
<evidence type="ECO:0000313" key="2">
    <source>
        <dbReference type="EMBL" id="MBF8176934.1"/>
    </source>
</evidence>
<accession>A0ABS0EPZ4</accession>
<comment type="caution">
    <text evidence="2">The sequence shown here is derived from an EMBL/GenBank/DDBJ whole genome shotgun (WGS) entry which is preliminary data.</text>
</comment>
<name>A0ABS0EPZ4_9BURK</name>
<dbReference type="Proteomes" id="UP000657372">
    <property type="component" value="Unassembled WGS sequence"/>
</dbReference>
<reference evidence="2 3" key="1">
    <citation type="submission" date="2020-11" db="EMBL/GenBank/DDBJ databases">
        <title>WGS of Herminiimonas contaminans strain Marseille-Q4544 isolated from planarians Schmidtea mediterranea.</title>
        <authorList>
            <person name="Kangale L."/>
        </authorList>
    </citation>
    <scope>NUCLEOTIDE SEQUENCE [LARGE SCALE GENOMIC DNA]</scope>
    <source>
        <strain evidence="2 3">Marseille-Q4544</strain>
    </source>
</reference>
<keyword evidence="1" id="KW-0472">Membrane</keyword>
<feature type="transmembrane region" description="Helical" evidence="1">
    <location>
        <begin position="6"/>
        <end position="28"/>
    </location>
</feature>
<organism evidence="2 3">
    <name type="scientific">Herminiimonas contaminans</name>
    <dbReference type="NCBI Taxonomy" id="1111140"/>
    <lineage>
        <taxon>Bacteria</taxon>
        <taxon>Pseudomonadati</taxon>
        <taxon>Pseudomonadota</taxon>
        <taxon>Betaproteobacteria</taxon>
        <taxon>Burkholderiales</taxon>
        <taxon>Oxalobacteraceae</taxon>
        <taxon>Herminiimonas</taxon>
    </lineage>
</organism>
<evidence type="ECO:0000313" key="3">
    <source>
        <dbReference type="Proteomes" id="UP000657372"/>
    </source>
</evidence>
<evidence type="ECO:0008006" key="4">
    <source>
        <dbReference type="Google" id="ProtNLM"/>
    </source>
</evidence>
<dbReference type="EMBL" id="JADOEL010000003">
    <property type="protein sequence ID" value="MBF8176934.1"/>
    <property type="molecule type" value="Genomic_DNA"/>
</dbReference>
<gene>
    <name evidence="2" type="ORF">IXC47_04470</name>
</gene>
<keyword evidence="1" id="KW-1133">Transmembrane helix</keyword>
<keyword evidence="1" id="KW-0812">Transmembrane</keyword>
<sequence length="163" mass="17813">MKFIEPYIGILKAIAFLAVVLGLLWAGMRIERAGWVEKEKKAVEKALDGERELRAVSDGWTSDYINRIAKQLEAARAKPKITLVNDCPVPAAVGGMLNDAQRMHADAGTGSSPGTTSQEVDSACAAELDIAKRNYAEVCVPNAEQLTEIQTRWEKTRKLISGK</sequence>
<protein>
    <recommendedName>
        <fullName evidence="4">Bacteriophage Rz lysis protein</fullName>
    </recommendedName>
</protein>
<dbReference type="RefSeq" id="WP_195874838.1">
    <property type="nucleotide sequence ID" value="NZ_JADOEL010000003.1"/>
</dbReference>